<name>A0A2M7XE68_9BACT</name>
<evidence type="ECO:0000313" key="1">
    <source>
        <dbReference type="EMBL" id="PJA46145.1"/>
    </source>
</evidence>
<protein>
    <submittedName>
        <fullName evidence="1">Uncharacterized protein</fullName>
    </submittedName>
</protein>
<accession>A0A2M7XE68</accession>
<dbReference type="EMBL" id="PFWU01000009">
    <property type="protein sequence ID" value="PJA46145.1"/>
    <property type="molecule type" value="Genomic_DNA"/>
</dbReference>
<organism evidence="1 2">
    <name type="scientific">Candidatus Uhrbacteria bacterium CG_4_9_14_3_um_filter_50_9</name>
    <dbReference type="NCBI Taxonomy" id="1975035"/>
    <lineage>
        <taxon>Bacteria</taxon>
        <taxon>Candidatus Uhriibacteriota</taxon>
    </lineage>
</organism>
<evidence type="ECO:0000313" key="2">
    <source>
        <dbReference type="Proteomes" id="UP000229385"/>
    </source>
</evidence>
<proteinExistence type="predicted"/>
<sequence>MRNKKSFSFKRDKYKTSRGGHSRLVNICCRKCESIVAVYQKDGPGNLRRMYMDRIFAPAELTDLQALRINDAPTLTCRKCGEVLGTPFIYLKEKRKAFRLYQDAVIKRLRKLSE</sequence>
<gene>
    <name evidence="1" type="ORF">CO174_00700</name>
</gene>
<reference evidence="2" key="1">
    <citation type="submission" date="2017-09" db="EMBL/GenBank/DDBJ databases">
        <title>Depth-based differentiation of microbial function through sediment-hosted aquifers and enrichment of novel symbionts in the deep terrestrial subsurface.</title>
        <authorList>
            <person name="Probst A.J."/>
            <person name="Ladd B."/>
            <person name="Jarett J.K."/>
            <person name="Geller-Mcgrath D.E."/>
            <person name="Sieber C.M.K."/>
            <person name="Emerson J.B."/>
            <person name="Anantharaman K."/>
            <person name="Thomas B.C."/>
            <person name="Malmstrom R."/>
            <person name="Stieglmeier M."/>
            <person name="Klingl A."/>
            <person name="Woyke T."/>
            <person name="Ryan C.M."/>
            <person name="Banfield J.F."/>
        </authorList>
    </citation>
    <scope>NUCLEOTIDE SEQUENCE [LARGE SCALE GENOMIC DNA]</scope>
</reference>
<dbReference type="AlphaFoldDB" id="A0A2M7XE68"/>
<dbReference type="Proteomes" id="UP000229385">
    <property type="component" value="Unassembled WGS sequence"/>
</dbReference>
<comment type="caution">
    <text evidence="1">The sequence shown here is derived from an EMBL/GenBank/DDBJ whole genome shotgun (WGS) entry which is preliminary data.</text>
</comment>